<proteinExistence type="predicted"/>
<evidence type="ECO:0000313" key="2">
    <source>
        <dbReference type="Proteomes" id="UP001527925"/>
    </source>
</evidence>
<dbReference type="EMBL" id="JADGIZ020000033">
    <property type="protein sequence ID" value="KAL2914427.1"/>
    <property type="molecule type" value="Genomic_DNA"/>
</dbReference>
<evidence type="ECO:0000313" key="1">
    <source>
        <dbReference type="EMBL" id="KAL2914427.1"/>
    </source>
</evidence>
<reference evidence="1 2" key="1">
    <citation type="submission" date="2023-09" db="EMBL/GenBank/DDBJ databases">
        <title>Pangenome analysis of Batrachochytrium dendrobatidis and related Chytrids.</title>
        <authorList>
            <person name="Yacoub M.N."/>
            <person name="Stajich J.E."/>
            <person name="James T.Y."/>
        </authorList>
    </citation>
    <scope>NUCLEOTIDE SEQUENCE [LARGE SCALE GENOMIC DNA]</scope>
    <source>
        <strain evidence="1 2">JEL0888</strain>
    </source>
</reference>
<comment type="caution">
    <text evidence="1">The sequence shown here is derived from an EMBL/GenBank/DDBJ whole genome shotgun (WGS) entry which is preliminary data.</text>
</comment>
<gene>
    <name evidence="1" type="ORF">HK105_205994</name>
</gene>
<accession>A0ABR4N4I4</accession>
<dbReference type="Proteomes" id="UP001527925">
    <property type="component" value="Unassembled WGS sequence"/>
</dbReference>
<protein>
    <submittedName>
        <fullName evidence="1">Uncharacterized protein</fullName>
    </submittedName>
</protein>
<sequence length="343" mass="36001">MHSSLWDRLPAELQWLVLDAAGPLTLFLAGRLDAKGDAVKRAVWADALRLDWEGHLACLPAVDLHAEQAMCVCSQRMYWRLKALGVAHSGVLVHAAARNRIHSELAALDPESRAEVAAASGCVPLLADLVAAGVAVEPWLGFRAAAFGQAVVVEWLARHLPASADMTGVMDAAVASGQAAVVERLHELRGCSCSSWAAAEAVQRRHTAAVALVVRLGLCDDIGQIARVAACVPGSTASLDALARAGHTHQLAMHADRAALGGPANLAWFATHLGGCFSTQALTAAAWAGKLASVEWLLRNIDGVDWDIAAAAAAADRSAVRAQTVELLHKHAASRRAQAGSRQ</sequence>
<name>A0ABR4N4I4_9FUNG</name>
<organism evidence="1 2">
    <name type="scientific">Polyrhizophydium stewartii</name>
    <dbReference type="NCBI Taxonomy" id="2732419"/>
    <lineage>
        <taxon>Eukaryota</taxon>
        <taxon>Fungi</taxon>
        <taxon>Fungi incertae sedis</taxon>
        <taxon>Chytridiomycota</taxon>
        <taxon>Chytridiomycota incertae sedis</taxon>
        <taxon>Chytridiomycetes</taxon>
        <taxon>Rhizophydiales</taxon>
        <taxon>Rhizophydiales incertae sedis</taxon>
        <taxon>Polyrhizophydium</taxon>
    </lineage>
</organism>
<keyword evidence="2" id="KW-1185">Reference proteome</keyword>